<dbReference type="InterPro" id="IPR052548">
    <property type="entry name" value="Type_VII_TA_antitoxin"/>
</dbReference>
<evidence type="ECO:0000313" key="3">
    <source>
        <dbReference type="Proteomes" id="UP000177092"/>
    </source>
</evidence>
<dbReference type="STRING" id="1798384.A3D03_00200"/>
<accession>A0A1F6ACQ3</accession>
<dbReference type="AlphaFoldDB" id="A0A1F6ACQ3"/>
<gene>
    <name evidence="2" type="ORF">A3D03_00200</name>
</gene>
<reference evidence="2 3" key="1">
    <citation type="journal article" date="2016" name="Nat. Commun.">
        <title>Thousands of microbial genomes shed light on interconnected biogeochemical processes in an aquifer system.</title>
        <authorList>
            <person name="Anantharaman K."/>
            <person name="Brown C.T."/>
            <person name="Hug L.A."/>
            <person name="Sharon I."/>
            <person name="Castelle C.J."/>
            <person name="Probst A.J."/>
            <person name="Thomas B.C."/>
            <person name="Singh A."/>
            <person name="Wilkins M.J."/>
            <person name="Karaoz U."/>
            <person name="Brodie E.L."/>
            <person name="Williams K.H."/>
            <person name="Hubbard S.S."/>
            <person name="Banfield J.F."/>
        </authorList>
    </citation>
    <scope>NUCLEOTIDE SEQUENCE [LARGE SCALE GENOMIC DNA]</scope>
</reference>
<proteinExistence type="predicted"/>
<dbReference type="InterPro" id="IPR043519">
    <property type="entry name" value="NT_sf"/>
</dbReference>
<dbReference type="PANTHER" id="PTHR33933">
    <property type="entry name" value="NUCLEOTIDYLTRANSFERASE"/>
    <property type="match status" value="1"/>
</dbReference>
<dbReference type="InterPro" id="IPR041633">
    <property type="entry name" value="Polbeta"/>
</dbReference>
<comment type="caution">
    <text evidence="2">The sequence shown here is derived from an EMBL/GenBank/DDBJ whole genome shotgun (WGS) entry which is preliminary data.</text>
</comment>
<sequence>MTKKAFQEEINKITAQIIKSYQPEKIILFGSLARGNFSEDSDVDLLIIKETKDSKIDRIKKILFTVDYNLPFEPLVYTQDELEKRQKLGDSFILAVLSEGKVLYEKPV</sequence>
<dbReference type="CDD" id="cd05403">
    <property type="entry name" value="NT_KNTase_like"/>
    <property type="match status" value="1"/>
</dbReference>
<dbReference type="Proteomes" id="UP000177092">
    <property type="component" value="Unassembled WGS sequence"/>
</dbReference>
<dbReference type="Pfam" id="PF18765">
    <property type="entry name" value="Polbeta"/>
    <property type="match status" value="1"/>
</dbReference>
<name>A0A1F6ACQ3_9BACT</name>
<evidence type="ECO:0000313" key="2">
    <source>
        <dbReference type="EMBL" id="OGG22549.1"/>
    </source>
</evidence>
<organism evidence="2 3">
    <name type="scientific">Candidatus Gottesmanbacteria bacterium RIFCSPHIGHO2_02_FULL_40_13</name>
    <dbReference type="NCBI Taxonomy" id="1798384"/>
    <lineage>
        <taxon>Bacteria</taxon>
        <taxon>Candidatus Gottesmaniibacteriota</taxon>
    </lineage>
</organism>
<dbReference type="EMBL" id="MFJN01000001">
    <property type="protein sequence ID" value="OGG22549.1"/>
    <property type="molecule type" value="Genomic_DNA"/>
</dbReference>
<dbReference type="PANTHER" id="PTHR33933:SF1">
    <property type="entry name" value="PROTEIN ADENYLYLTRANSFERASE MNTA-RELATED"/>
    <property type="match status" value="1"/>
</dbReference>
<protein>
    <recommendedName>
        <fullName evidence="1">Polymerase beta nucleotidyltransferase domain-containing protein</fullName>
    </recommendedName>
</protein>
<dbReference type="SUPFAM" id="SSF81301">
    <property type="entry name" value="Nucleotidyltransferase"/>
    <property type="match status" value="1"/>
</dbReference>
<feature type="domain" description="Polymerase beta nucleotidyltransferase" evidence="1">
    <location>
        <begin position="15"/>
        <end position="106"/>
    </location>
</feature>
<dbReference type="Gene3D" id="3.30.460.10">
    <property type="entry name" value="Beta Polymerase, domain 2"/>
    <property type="match status" value="1"/>
</dbReference>
<evidence type="ECO:0000259" key="1">
    <source>
        <dbReference type="Pfam" id="PF18765"/>
    </source>
</evidence>